<evidence type="ECO:0000313" key="2">
    <source>
        <dbReference type="Proteomes" id="UP001162501"/>
    </source>
</evidence>
<accession>A0AC59Z463</accession>
<reference evidence="1" key="1">
    <citation type="submission" date="2023-05" db="EMBL/GenBank/DDBJ databases">
        <authorList>
            <consortium name="ELIXIR-Norway"/>
        </authorList>
    </citation>
    <scope>NUCLEOTIDE SEQUENCE</scope>
</reference>
<name>A0AC59Z463_RANTA</name>
<protein>
    <submittedName>
        <fullName evidence="1">Uncharacterized protein</fullName>
    </submittedName>
</protein>
<organism evidence="1 2">
    <name type="scientific">Rangifer tarandus platyrhynchus</name>
    <name type="common">Svalbard reindeer</name>
    <dbReference type="NCBI Taxonomy" id="3082113"/>
    <lineage>
        <taxon>Eukaryota</taxon>
        <taxon>Metazoa</taxon>
        <taxon>Chordata</taxon>
        <taxon>Craniata</taxon>
        <taxon>Vertebrata</taxon>
        <taxon>Euteleostomi</taxon>
        <taxon>Mammalia</taxon>
        <taxon>Eutheria</taxon>
        <taxon>Laurasiatheria</taxon>
        <taxon>Artiodactyla</taxon>
        <taxon>Ruminantia</taxon>
        <taxon>Pecora</taxon>
        <taxon>Cervidae</taxon>
        <taxon>Odocoileinae</taxon>
        <taxon>Rangifer</taxon>
    </lineage>
</organism>
<gene>
    <name evidence="1" type="ORF">MRATA1EN22A_LOCUS13727</name>
</gene>
<sequence length="131" mass="14633">MQGAGVPKWPSDTLQSWSQPVEGEFGPCVLATAFLRTEAAPSTAERGPRGSQAAFRLLAVWLRRKPHCTLPWVKDTDTSVTFVGFQFIMLSFSSRSETQCSILFKQERQNLENPLHLPVTRAAPIVIPLFF</sequence>
<dbReference type="Proteomes" id="UP001162501">
    <property type="component" value="Chromosome 23"/>
</dbReference>
<evidence type="ECO:0000313" key="1">
    <source>
        <dbReference type="EMBL" id="CAN0211343.1"/>
    </source>
</evidence>
<proteinExistence type="predicted"/>
<dbReference type="EMBL" id="OX596107">
    <property type="protein sequence ID" value="CAN0211343.1"/>
    <property type="molecule type" value="Genomic_DNA"/>
</dbReference>
<reference evidence="1" key="2">
    <citation type="submission" date="2025-03" db="EMBL/GenBank/DDBJ databases">
        <authorList>
            <consortium name="ELIXIR-Norway"/>
            <consortium name="Elixir Norway"/>
        </authorList>
    </citation>
    <scope>NUCLEOTIDE SEQUENCE</scope>
</reference>